<comment type="caution">
    <text evidence="1">The sequence shown here is derived from an EMBL/GenBank/DDBJ whole genome shotgun (WGS) entry which is preliminary data.</text>
</comment>
<name>A0ABS5G6N3_9BRAD</name>
<dbReference type="EMBL" id="JAFCLK010000011">
    <property type="protein sequence ID" value="MBR1136811.1"/>
    <property type="molecule type" value="Genomic_DNA"/>
</dbReference>
<protein>
    <recommendedName>
        <fullName evidence="3">Transposase</fullName>
    </recommendedName>
</protein>
<dbReference type="RefSeq" id="WP_012044317.1">
    <property type="nucleotide sequence ID" value="NZ_JABFDP010000014.1"/>
</dbReference>
<sequence>MPLKRNRRKQTIPFAERLQQAATAARDAAKLLPAGQERDSLLKKALQAETAAHINELLSAPRLQPADR</sequence>
<evidence type="ECO:0008006" key="3">
    <source>
        <dbReference type="Google" id="ProtNLM"/>
    </source>
</evidence>
<gene>
    <name evidence="1" type="ORF">JQ619_13620</name>
</gene>
<reference evidence="2" key="1">
    <citation type="journal article" date="2021" name="ISME J.">
        <title>Evolutionary origin and ecological implication of a unique nif island in free-living Bradyrhizobium lineages.</title>
        <authorList>
            <person name="Tao J."/>
        </authorList>
    </citation>
    <scope>NUCLEOTIDE SEQUENCE [LARGE SCALE GENOMIC DNA]</scope>
    <source>
        <strain evidence="2">SZCCT0094</strain>
    </source>
</reference>
<organism evidence="1 2">
    <name type="scientific">Bradyrhizobium denitrificans</name>
    <dbReference type="NCBI Taxonomy" id="2734912"/>
    <lineage>
        <taxon>Bacteria</taxon>
        <taxon>Pseudomonadati</taxon>
        <taxon>Pseudomonadota</taxon>
        <taxon>Alphaproteobacteria</taxon>
        <taxon>Hyphomicrobiales</taxon>
        <taxon>Nitrobacteraceae</taxon>
        <taxon>Bradyrhizobium</taxon>
    </lineage>
</organism>
<dbReference type="Proteomes" id="UP001314635">
    <property type="component" value="Unassembled WGS sequence"/>
</dbReference>
<proteinExistence type="predicted"/>
<evidence type="ECO:0000313" key="1">
    <source>
        <dbReference type="EMBL" id="MBR1136811.1"/>
    </source>
</evidence>
<evidence type="ECO:0000313" key="2">
    <source>
        <dbReference type="Proteomes" id="UP001314635"/>
    </source>
</evidence>
<accession>A0ABS5G6N3</accession>
<keyword evidence="2" id="KW-1185">Reference proteome</keyword>